<gene>
    <name evidence="2" type="ORF">EW145_g1581</name>
</gene>
<dbReference type="EMBL" id="SGPK01000045">
    <property type="protein sequence ID" value="THH10083.1"/>
    <property type="molecule type" value="Genomic_DNA"/>
</dbReference>
<name>A0A4V3XDK9_9AGAM</name>
<keyword evidence="3" id="KW-1185">Reference proteome</keyword>
<dbReference type="OrthoDB" id="3217075at2759"/>
<accession>A0A4V3XDK9</accession>
<protein>
    <submittedName>
        <fullName evidence="2">Uncharacterized protein</fullName>
    </submittedName>
</protein>
<comment type="caution">
    <text evidence="2">The sequence shown here is derived from an EMBL/GenBank/DDBJ whole genome shotgun (WGS) entry which is preliminary data.</text>
</comment>
<feature type="compositionally biased region" description="Polar residues" evidence="1">
    <location>
        <begin position="178"/>
        <end position="193"/>
    </location>
</feature>
<feature type="region of interest" description="Disordered" evidence="1">
    <location>
        <begin position="76"/>
        <end position="140"/>
    </location>
</feature>
<evidence type="ECO:0000313" key="2">
    <source>
        <dbReference type="EMBL" id="THH10083.1"/>
    </source>
</evidence>
<evidence type="ECO:0000256" key="1">
    <source>
        <dbReference type="SAM" id="MobiDB-lite"/>
    </source>
</evidence>
<feature type="compositionally biased region" description="Low complexity" evidence="1">
    <location>
        <begin position="116"/>
        <end position="129"/>
    </location>
</feature>
<proteinExistence type="predicted"/>
<dbReference type="Proteomes" id="UP000308199">
    <property type="component" value="Unassembled WGS sequence"/>
</dbReference>
<feature type="compositionally biased region" description="Low complexity" evidence="1">
    <location>
        <begin position="79"/>
        <end position="103"/>
    </location>
</feature>
<organism evidence="2 3">
    <name type="scientific">Phellinidium pouzarii</name>
    <dbReference type="NCBI Taxonomy" id="167371"/>
    <lineage>
        <taxon>Eukaryota</taxon>
        <taxon>Fungi</taxon>
        <taxon>Dikarya</taxon>
        <taxon>Basidiomycota</taxon>
        <taxon>Agaricomycotina</taxon>
        <taxon>Agaricomycetes</taxon>
        <taxon>Hymenochaetales</taxon>
        <taxon>Hymenochaetaceae</taxon>
        <taxon>Phellinidium</taxon>
    </lineage>
</organism>
<dbReference type="AlphaFoldDB" id="A0A4V3XDK9"/>
<reference evidence="2 3" key="1">
    <citation type="submission" date="2019-02" db="EMBL/GenBank/DDBJ databases">
        <title>Genome sequencing of the rare red list fungi Phellinidium pouzarii.</title>
        <authorList>
            <person name="Buettner E."/>
            <person name="Kellner H."/>
        </authorList>
    </citation>
    <scope>NUCLEOTIDE SEQUENCE [LARGE SCALE GENOMIC DNA]</scope>
    <source>
        <strain evidence="2 3">DSM 108285</strain>
    </source>
</reference>
<sequence length="235" mass="25601">MPVPVPVPPDTYSAPQDEWSTALVPAAPEIPPEVSMNLLNSLLVFYHHERSWVQRTRASLELAFVQGPLFVLPSIAAPTDSQSDTDGSASSTSSSSSSSENTSNEPTPATTDSESDSSSGSRFSSDSMSPAVKQEEEEGSLALRTRFAPLTLRATAAARASSSRWLKRKQSFKLHLGSLSSSTPTRPRQQPQHNGPEPSAQLLELFGDLLEARMESCMRITRLVRDSNRAMLRSW</sequence>
<feature type="region of interest" description="Disordered" evidence="1">
    <location>
        <begin position="176"/>
        <end position="199"/>
    </location>
</feature>
<evidence type="ECO:0000313" key="3">
    <source>
        <dbReference type="Proteomes" id="UP000308199"/>
    </source>
</evidence>